<dbReference type="Proteomes" id="UP001207468">
    <property type="component" value="Unassembled WGS sequence"/>
</dbReference>
<name>A0ACC0U0Q2_9AGAM</name>
<accession>A0ACC0U0Q2</accession>
<gene>
    <name evidence="1" type="ORF">F5148DRAFT_1277436</name>
</gene>
<evidence type="ECO:0000313" key="2">
    <source>
        <dbReference type="Proteomes" id="UP001207468"/>
    </source>
</evidence>
<comment type="caution">
    <text evidence="1">The sequence shown here is derived from an EMBL/GenBank/DDBJ whole genome shotgun (WGS) entry which is preliminary data.</text>
</comment>
<evidence type="ECO:0000313" key="1">
    <source>
        <dbReference type="EMBL" id="KAI9453599.1"/>
    </source>
</evidence>
<proteinExistence type="predicted"/>
<protein>
    <submittedName>
        <fullName evidence="1">Uncharacterized protein</fullName>
    </submittedName>
</protein>
<sequence>MFKKPLSDAKTSAPLRSSERRKLRARTAERFQLAPEVADSLVPDGLLSQKFSAYNDEPGVLYLSGDGNPLWFSVGKDSDELIPTVYALWKHRTLLPVLTTSATVVQFLVGGADLMIPGVVQAPADATAGALVAVAQSTHNARGPPLAVGRMAIDADKIDRGVTKGKAVIVLHTWKDHLWAIGPKGQPPEAASASETGGDKAAAAAADDDDDDRTTRMEAETVEDRPAAAKDGPVAEAEEGRLTPEEVSARLRSALLQALRTTLAGLPSSAFPMPTTTLAFTRTATTPVDVKHSTFKSLSSFLRTAEKGGLLRLKDARPDAVVVAVYPTHADVVAHAPHRTVGEEDERKRRAEEREAQQSAAAADAEKRMTVTELWKPHLGTLPLFGDLGLDTGALYTLAEVKSALLAYVEKHELVNRVEQQYLNVGADAVFSAALYGPPNTKGAKPVPEFAKREDALGALCSRMQPWHRIAIGGDEAFTETRKGAPRPITVAVKSRQGKKICTFITGFEPYHLSADALTGALRVRCASSTSISPVPGGGKEVMVQGKQTSVVLELLGSMGVPKEWVEVSKAAAVKKK</sequence>
<keyword evidence="2" id="KW-1185">Reference proteome</keyword>
<dbReference type="EMBL" id="JAGFNK010000297">
    <property type="protein sequence ID" value="KAI9453599.1"/>
    <property type="molecule type" value="Genomic_DNA"/>
</dbReference>
<organism evidence="1 2">
    <name type="scientific">Russula earlei</name>
    <dbReference type="NCBI Taxonomy" id="71964"/>
    <lineage>
        <taxon>Eukaryota</taxon>
        <taxon>Fungi</taxon>
        <taxon>Dikarya</taxon>
        <taxon>Basidiomycota</taxon>
        <taxon>Agaricomycotina</taxon>
        <taxon>Agaricomycetes</taxon>
        <taxon>Russulales</taxon>
        <taxon>Russulaceae</taxon>
        <taxon>Russula</taxon>
    </lineage>
</organism>
<reference evidence="1" key="1">
    <citation type="submission" date="2021-03" db="EMBL/GenBank/DDBJ databases">
        <title>Evolutionary priming and transition to the ectomycorrhizal habit in an iconic lineage of mushroom-forming fungi: is preadaptation a requirement?</title>
        <authorList>
            <consortium name="DOE Joint Genome Institute"/>
            <person name="Looney B.P."/>
            <person name="Miyauchi S."/>
            <person name="Morin E."/>
            <person name="Drula E."/>
            <person name="Courty P.E."/>
            <person name="Chicoki N."/>
            <person name="Fauchery L."/>
            <person name="Kohler A."/>
            <person name="Kuo A."/>
            <person name="LaButti K."/>
            <person name="Pangilinan J."/>
            <person name="Lipzen A."/>
            <person name="Riley R."/>
            <person name="Andreopoulos W."/>
            <person name="He G."/>
            <person name="Johnson J."/>
            <person name="Barry K.W."/>
            <person name="Grigoriev I.V."/>
            <person name="Nagy L."/>
            <person name="Hibbett D."/>
            <person name="Henrissat B."/>
            <person name="Matheny P.B."/>
            <person name="Labbe J."/>
            <person name="Martin A.F."/>
        </authorList>
    </citation>
    <scope>NUCLEOTIDE SEQUENCE</scope>
    <source>
        <strain evidence="1">BPL698</strain>
    </source>
</reference>